<keyword evidence="10" id="KW-1185">Reference proteome</keyword>
<dbReference type="InterPro" id="IPR037185">
    <property type="entry name" value="EmrE-like"/>
</dbReference>
<evidence type="ECO:0000256" key="3">
    <source>
        <dbReference type="ARBA" id="ARBA00022475"/>
    </source>
</evidence>
<accession>A0ABT0Y3R6</accession>
<keyword evidence="2" id="KW-0813">Transport</keyword>
<evidence type="ECO:0000256" key="8">
    <source>
        <dbReference type="SAM" id="Phobius"/>
    </source>
</evidence>
<keyword evidence="5 8" id="KW-1133">Transmembrane helix</keyword>
<evidence type="ECO:0000256" key="4">
    <source>
        <dbReference type="ARBA" id="ARBA00022692"/>
    </source>
</evidence>
<comment type="caution">
    <text evidence="9">The sequence shown here is derived from an EMBL/GenBank/DDBJ whole genome shotgun (WGS) entry which is preliminary data.</text>
</comment>
<organism evidence="9 10">
    <name type="scientific">Paractinoplanes hotanensis</name>
    <dbReference type="NCBI Taxonomy" id="2906497"/>
    <lineage>
        <taxon>Bacteria</taxon>
        <taxon>Bacillati</taxon>
        <taxon>Actinomycetota</taxon>
        <taxon>Actinomycetes</taxon>
        <taxon>Micromonosporales</taxon>
        <taxon>Micromonosporaceae</taxon>
        <taxon>Paractinoplanes</taxon>
    </lineage>
</organism>
<gene>
    <name evidence="9" type="ORF">LXN57_21205</name>
</gene>
<keyword evidence="4 7" id="KW-0812">Transmembrane</keyword>
<evidence type="ECO:0000256" key="2">
    <source>
        <dbReference type="ARBA" id="ARBA00022448"/>
    </source>
</evidence>
<dbReference type="InterPro" id="IPR045324">
    <property type="entry name" value="Small_multidrug_res"/>
</dbReference>
<keyword evidence="6 8" id="KW-0472">Membrane</keyword>
<dbReference type="Pfam" id="PF00893">
    <property type="entry name" value="Multi_Drug_Res"/>
    <property type="match status" value="1"/>
</dbReference>
<evidence type="ECO:0000256" key="7">
    <source>
        <dbReference type="RuleBase" id="RU003942"/>
    </source>
</evidence>
<feature type="transmembrane region" description="Helical" evidence="8">
    <location>
        <begin position="83"/>
        <end position="99"/>
    </location>
</feature>
<keyword evidence="3" id="KW-1003">Cell membrane</keyword>
<comment type="subcellular location">
    <subcellularLocation>
        <location evidence="1 7">Cell membrane</location>
        <topology evidence="1 7">Multi-pass membrane protein</topology>
    </subcellularLocation>
</comment>
<reference evidence="9 10" key="1">
    <citation type="submission" date="2022-06" db="EMBL/GenBank/DDBJ databases">
        <title>Actinoplanes abujensis sp. nov., isolated from Nigerian arid soil.</title>
        <authorList>
            <person name="Ding P."/>
        </authorList>
    </citation>
    <scope>NUCLEOTIDE SEQUENCE [LARGE SCALE GENOMIC DNA]</scope>
    <source>
        <strain evidence="10">TRM88002</strain>
    </source>
</reference>
<feature type="transmembrane region" description="Helical" evidence="8">
    <location>
        <begin position="29"/>
        <end position="48"/>
    </location>
</feature>
<feature type="transmembrane region" description="Helical" evidence="8">
    <location>
        <begin position="55"/>
        <end position="77"/>
    </location>
</feature>
<evidence type="ECO:0000313" key="9">
    <source>
        <dbReference type="EMBL" id="MCM4080102.1"/>
    </source>
</evidence>
<dbReference type="InterPro" id="IPR000390">
    <property type="entry name" value="Small_drug/metabolite_transptr"/>
</dbReference>
<sequence>MKWITLGSAIISEVSASLALRAAVDHPAWYTLVVAGYIAAFILMSLLLRQGIPIGVAYGIWAASGVALTALAAAVIFGDPLTWLMTVGFAAIIGGVLLIETGSRPEEAR</sequence>
<dbReference type="EMBL" id="JAMQOL010000029">
    <property type="protein sequence ID" value="MCM4080102.1"/>
    <property type="molecule type" value="Genomic_DNA"/>
</dbReference>
<evidence type="ECO:0000256" key="5">
    <source>
        <dbReference type="ARBA" id="ARBA00022989"/>
    </source>
</evidence>
<dbReference type="PANTHER" id="PTHR30561:SF1">
    <property type="entry name" value="MULTIDRUG TRANSPORTER EMRE"/>
    <property type="match status" value="1"/>
</dbReference>
<dbReference type="PANTHER" id="PTHR30561">
    <property type="entry name" value="SMR FAMILY PROTON-DEPENDENT DRUG EFFLUX TRANSPORTER SUGE"/>
    <property type="match status" value="1"/>
</dbReference>
<dbReference type="RefSeq" id="WP_251799910.1">
    <property type="nucleotide sequence ID" value="NZ_JAMQOL010000029.1"/>
</dbReference>
<dbReference type="Gene3D" id="1.10.3730.20">
    <property type="match status" value="1"/>
</dbReference>
<name>A0ABT0Y3R6_9ACTN</name>
<comment type="similarity">
    <text evidence="7">Belongs to the drug/metabolite transporter (DMT) superfamily. Small multidrug resistance (SMR) (TC 2.A.7.1) family.</text>
</comment>
<protein>
    <submittedName>
        <fullName evidence="9">SMR family transporter</fullName>
    </submittedName>
</protein>
<dbReference type="SUPFAM" id="SSF103481">
    <property type="entry name" value="Multidrug resistance efflux transporter EmrE"/>
    <property type="match status" value="1"/>
</dbReference>
<evidence type="ECO:0000256" key="1">
    <source>
        <dbReference type="ARBA" id="ARBA00004651"/>
    </source>
</evidence>
<evidence type="ECO:0000313" key="10">
    <source>
        <dbReference type="Proteomes" id="UP001523216"/>
    </source>
</evidence>
<dbReference type="Proteomes" id="UP001523216">
    <property type="component" value="Unassembled WGS sequence"/>
</dbReference>
<evidence type="ECO:0000256" key="6">
    <source>
        <dbReference type="ARBA" id="ARBA00023136"/>
    </source>
</evidence>
<proteinExistence type="inferred from homology"/>